<comment type="caution">
    <text evidence="1">The sequence shown here is derived from an EMBL/GenBank/DDBJ whole genome shotgun (WGS) entry which is preliminary data.</text>
</comment>
<accession>A0ACB7CAK8</accession>
<name>A0ACB7CAK8_9ASCO</name>
<gene>
    <name evidence="1" type="ORF">PORY_002019</name>
</gene>
<dbReference type="Proteomes" id="UP000768646">
    <property type="component" value="Unassembled WGS sequence"/>
</dbReference>
<sequence length="117" mass="13655">MNNLNMFNLIKTNISVFFLKQQVRTFACSSRQRQDIIQEIYLRALKSCKPYTIKPTNIEDYVMSWKLPDPPKAPEIDLDVAADLDAYEKEVVTEMSSPMDTEDPLNTLFEEKEEVHH</sequence>
<reference evidence="1 2" key="1">
    <citation type="journal article" date="2021" name="Commun. Biol.">
        <title>Genomic insights into the host specific adaptation of the Pneumocystis genus.</title>
        <authorList>
            <person name="Cisse O.H."/>
            <person name="Ma L."/>
            <person name="Dekker J.P."/>
            <person name="Khil P.P."/>
            <person name="Youn J.-H."/>
            <person name="Brenchley J.M."/>
            <person name="Blair R."/>
            <person name="Pahar B."/>
            <person name="Chabe M."/>
            <person name="Van Rompay K.K.A."/>
            <person name="Keesler R."/>
            <person name="Sukura A."/>
            <person name="Hirsch V."/>
            <person name="Kutty G."/>
            <person name="Liu Y."/>
            <person name="Peng L."/>
            <person name="Chen J."/>
            <person name="Song J."/>
            <person name="Weissenbacher-Lang C."/>
            <person name="Xu J."/>
            <person name="Upham N.S."/>
            <person name="Stajich J.E."/>
            <person name="Cuomo C.A."/>
            <person name="Cushion M.T."/>
            <person name="Kovacs J.A."/>
        </authorList>
    </citation>
    <scope>NUCLEOTIDE SEQUENCE [LARGE SCALE GENOMIC DNA]</scope>
    <source>
        <strain evidence="1 2">RABM</strain>
    </source>
</reference>
<evidence type="ECO:0000313" key="1">
    <source>
        <dbReference type="EMBL" id="KAG4304626.1"/>
    </source>
</evidence>
<protein>
    <submittedName>
        <fullName evidence="1">Uncharacterized protein</fullName>
    </submittedName>
</protein>
<keyword evidence="2" id="KW-1185">Reference proteome</keyword>
<proteinExistence type="predicted"/>
<evidence type="ECO:0000313" key="2">
    <source>
        <dbReference type="Proteomes" id="UP000768646"/>
    </source>
</evidence>
<dbReference type="EMBL" id="JABTEG010000007">
    <property type="protein sequence ID" value="KAG4304626.1"/>
    <property type="molecule type" value="Genomic_DNA"/>
</dbReference>
<organism evidence="1 2">
    <name type="scientific">Pneumocystis oryctolagi</name>
    <dbReference type="NCBI Taxonomy" id="42067"/>
    <lineage>
        <taxon>Eukaryota</taxon>
        <taxon>Fungi</taxon>
        <taxon>Dikarya</taxon>
        <taxon>Ascomycota</taxon>
        <taxon>Taphrinomycotina</taxon>
        <taxon>Pneumocystomycetes</taxon>
        <taxon>Pneumocystaceae</taxon>
        <taxon>Pneumocystis</taxon>
    </lineage>
</organism>